<reference evidence="6" key="1">
    <citation type="journal article" date="2020" name="bioRxiv">
        <title>A rank-normalized archaeal taxonomy based on genome phylogeny resolves widespread incomplete and uneven classifications.</title>
        <authorList>
            <person name="Rinke C."/>
            <person name="Chuvochina M."/>
            <person name="Mussig A.J."/>
            <person name="Chaumeil P.-A."/>
            <person name="Waite D.W."/>
            <person name="Whitman W.B."/>
            <person name="Parks D.H."/>
            <person name="Hugenholtz P."/>
        </authorList>
    </citation>
    <scope>NUCLEOTIDE SEQUENCE [LARGE SCALE GENOMIC DNA]</scope>
</reference>
<dbReference type="InterPro" id="IPR019752">
    <property type="entry name" value="Pyrv/ketoisovalerate_OxRed_cat"/>
</dbReference>
<comment type="caution">
    <text evidence="5">The sequence shown here is derived from an EMBL/GenBank/DDBJ whole genome shotgun (WGS) entry which is preliminary data.</text>
</comment>
<dbReference type="Pfam" id="PF01558">
    <property type="entry name" value="POR"/>
    <property type="match status" value="1"/>
</dbReference>
<comment type="catalytic activity">
    <reaction evidence="3">
        <text>2 oxidized [2Fe-2S]-[ferredoxin] + pyruvate + CoA = 2 reduced [2Fe-2S]-[ferredoxin] + acetyl-CoA + CO2 + H(+)</text>
        <dbReference type="Rhea" id="RHEA:12765"/>
        <dbReference type="Rhea" id="RHEA-COMP:10000"/>
        <dbReference type="Rhea" id="RHEA-COMP:10001"/>
        <dbReference type="ChEBI" id="CHEBI:15361"/>
        <dbReference type="ChEBI" id="CHEBI:15378"/>
        <dbReference type="ChEBI" id="CHEBI:16526"/>
        <dbReference type="ChEBI" id="CHEBI:33737"/>
        <dbReference type="ChEBI" id="CHEBI:33738"/>
        <dbReference type="ChEBI" id="CHEBI:57287"/>
        <dbReference type="ChEBI" id="CHEBI:57288"/>
        <dbReference type="EC" id="1.2.7.1"/>
    </reaction>
</comment>
<evidence type="ECO:0000313" key="5">
    <source>
        <dbReference type="EMBL" id="HIH10315.1"/>
    </source>
</evidence>
<evidence type="ECO:0000259" key="4">
    <source>
        <dbReference type="Pfam" id="PF01558"/>
    </source>
</evidence>
<dbReference type="PANTHER" id="PTHR43366:SF1">
    <property type="entry name" value="PYRUVATE SYNTHASE SUBUNIT PORC"/>
    <property type="match status" value="1"/>
</dbReference>
<accession>A0A7J4J1N5</accession>
<dbReference type="InterPro" id="IPR002869">
    <property type="entry name" value="Pyrv_flavodox_OxRed_cen"/>
</dbReference>
<protein>
    <recommendedName>
        <fullName evidence="1">pyruvate synthase</fullName>
        <ecNumber evidence="1">1.2.7.1</ecNumber>
    </recommendedName>
</protein>
<dbReference type="GO" id="GO:0019164">
    <property type="term" value="F:pyruvate synthase activity"/>
    <property type="evidence" value="ECO:0007669"/>
    <property type="project" value="UniProtKB-EC"/>
</dbReference>
<sequence>MKEIRLHGRAGQGMVTGAELIALAAHYEGKHSQAFPFFGSEKRGPPVEAYCRIDDKPFLIHEEIAQPDVVIVGDSSILDAVDVCKGLRADGVVIVNSRKSASDLRLNAKNVYTVNATEVALNHFKKLILNTVMLGAFCKVTGIVRLASVQKAIRESLSSLPAPLIEANVKAIEEVYNLMACSAPAAKAPVVAKTGRKRK</sequence>
<dbReference type="PANTHER" id="PTHR43366">
    <property type="entry name" value="PYRUVATE SYNTHASE SUBUNIT PORC"/>
    <property type="match status" value="1"/>
</dbReference>
<name>A0A7J4J1N5_9ARCH</name>
<dbReference type="AlphaFoldDB" id="A0A7J4J1N5"/>
<dbReference type="SUPFAM" id="SSF53323">
    <property type="entry name" value="Pyruvate-ferredoxin oxidoreductase, PFOR, domain III"/>
    <property type="match status" value="1"/>
</dbReference>
<dbReference type="EC" id="1.2.7.1" evidence="1"/>
<evidence type="ECO:0000313" key="6">
    <source>
        <dbReference type="Proteomes" id="UP000565078"/>
    </source>
</evidence>
<evidence type="ECO:0000256" key="2">
    <source>
        <dbReference type="ARBA" id="ARBA00023002"/>
    </source>
</evidence>
<dbReference type="InterPro" id="IPR051626">
    <property type="entry name" value="Oxidoreductase_gamma_subunit"/>
</dbReference>
<evidence type="ECO:0000256" key="3">
    <source>
        <dbReference type="ARBA" id="ARBA00049357"/>
    </source>
</evidence>
<dbReference type="NCBIfam" id="TIGR02175">
    <property type="entry name" value="PorC_KorC"/>
    <property type="match status" value="1"/>
</dbReference>
<evidence type="ECO:0000256" key="1">
    <source>
        <dbReference type="ARBA" id="ARBA00012822"/>
    </source>
</evidence>
<organism evidence="5 6">
    <name type="scientific">Candidatus Iainarchaeum sp</name>
    <dbReference type="NCBI Taxonomy" id="3101447"/>
    <lineage>
        <taxon>Archaea</taxon>
        <taxon>Candidatus Iainarchaeota</taxon>
        <taxon>Candidatus Iainarchaeia</taxon>
        <taxon>Candidatus Iainarchaeales</taxon>
        <taxon>Candidatus Iainarchaeaceae</taxon>
        <taxon>Candidatus Iainarchaeum</taxon>
    </lineage>
</organism>
<dbReference type="EMBL" id="DUGC01000107">
    <property type="protein sequence ID" value="HIH10315.1"/>
    <property type="molecule type" value="Genomic_DNA"/>
</dbReference>
<keyword evidence="2" id="KW-0560">Oxidoreductase</keyword>
<dbReference type="InterPro" id="IPR011894">
    <property type="entry name" value="PorC_KorC"/>
</dbReference>
<gene>
    <name evidence="5" type="ORF">HA254_06655</name>
</gene>
<dbReference type="Proteomes" id="UP000565078">
    <property type="component" value="Unassembled WGS sequence"/>
</dbReference>
<proteinExistence type="predicted"/>
<feature type="domain" description="Pyruvate/ketoisovalerate oxidoreductase catalytic" evidence="4">
    <location>
        <begin position="10"/>
        <end position="176"/>
    </location>
</feature>
<keyword evidence="5" id="KW-0670">Pyruvate</keyword>
<dbReference type="Gene3D" id="3.40.920.10">
    <property type="entry name" value="Pyruvate-ferredoxin oxidoreductase, PFOR, domain III"/>
    <property type="match status" value="1"/>
</dbReference>